<proteinExistence type="predicted"/>
<dbReference type="Proteomes" id="UP000675940">
    <property type="component" value="Unassembled WGS sequence"/>
</dbReference>
<dbReference type="EMBL" id="JAGISH010000002">
    <property type="protein sequence ID" value="MBP0481972.1"/>
    <property type="molecule type" value="Genomic_DNA"/>
</dbReference>
<sequence length="575" mass="64068">MSTPTPPAFAALLDLYEARRAPIDTVPGEGLPPVDCDLAGLTHEIVADPDTDPAHRPPFRSGFHRKSHAMRKELKGFSELCTLHGLLIAHLRKRSFPEHAPMLFARLWAEQADHLLAHLDPRWLVSAVTTFGDHGVTETQRGIGLALSTLFNMMKLYETERLYSGLRPDQPHPSGRRQNASLPLDMDPFALVGGGLDVNTLARLWQESEGDAAIAPLAHNLLTRLHEDPRALFHRLTLMRAEKEAQRADKSPPRAAAAVPQRTQPDSEETLRWGLVTTTNAPLAQIARFAAHHLDMGADALHIFLDAPAPDATDFLRHPKINLTTTDAAYWEHHSKDRPAPHQLRQAFNATRCLHADTALHWLGHIDVDEFLISDQPLAHSLFTAPQDAAFARIPPAEALATDGPPPRHFKLTHHAAGVKKAELQDVYPTFGMHLYGGFLSHTSGKVLARTGLTDTRLGIHALKRHGEDLKNRCRLPGVWLAHLHTPTWQHFRDHLGFRLTKGSYRARSERPELGQSELLTFLMQEEGEDGLRAFFDEVCADTPALRGRLAARGMLLTRDLDLDAKVLRHFGRLP</sequence>
<evidence type="ECO:0000313" key="3">
    <source>
        <dbReference type="Proteomes" id="UP000675940"/>
    </source>
</evidence>
<organism evidence="2 3">
    <name type="scientific">Sagittula salina</name>
    <dbReference type="NCBI Taxonomy" id="2820268"/>
    <lineage>
        <taxon>Bacteria</taxon>
        <taxon>Pseudomonadati</taxon>
        <taxon>Pseudomonadota</taxon>
        <taxon>Alphaproteobacteria</taxon>
        <taxon>Rhodobacterales</taxon>
        <taxon>Roseobacteraceae</taxon>
        <taxon>Sagittula</taxon>
    </lineage>
</organism>
<protein>
    <submittedName>
        <fullName evidence="2">Glycosyltransferase family 2 protein</fullName>
    </submittedName>
</protein>
<reference evidence="2" key="1">
    <citation type="submission" date="2021-03" db="EMBL/GenBank/DDBJ databases">
        <title>Sagittula salina sp. nov. strain M10.9X isolated from the marine waste.</title>
        <authorList>
            <person name="Satari L."/>
            <person name="Molina-Menor E."/>
            <person name="Vidal-Verdu A."/>
            <person name="Pascual J."/>
            <person name="Pereto J."/>
            <person name="Porcar M."/>
        </authorList>
    </citation>
    <scope>NUCLEOTIDE SEQUENCE</scope>
    <source>
        <strain evidence="2">M10.9X</strain>
    </source>
</reference>
<evidence type="ECO:0000256" key="1">
    <source>
        <dbReference type="SAM" id="MobiDB-lite"/>
    </source>
</evidence>
<dbReference type="Pfam" id="PF13704">
    <property type="entry name" value="Glyco_tranf_2_4"/>
    <property type="match status" value="1"/>
</dbReference>
<dbReference type="AlphaFoldDB" id="A0A940MNE9"/>
<evidence type="ECO:0000313" key="2">
    <source>
        <dbReference type="EMBL" id="MBP0481972.1"/>
    </source>
</evidence>
<feature type="compositionally biased region" description="Basic and acidic residues" evidence="1">
    <location>
        <begin position="243"/>
        <end position="252"/>
    </location>
</feature>
<comment type="caution">
    <text evidence="2">The sequence shown here is derived from an EMBL/GenBank/DDBJ whole genome shotgun (WGS) entry which is preliminary data.</text>
</comment>
<name>A0A940MNE9_9RHOB</name>
<accession>A0A940MNE9</accession>
<gene>
    <name evidence="2" type="ORF">J5474_05620</name>
</gene>
<keyword evidence="3" id="KW-1185">Reference proteome</keyword>
<feature type="region of interest" description="Disordered" evidence="1">
    <location>
        <begin position="243"/>
        <end position="269"/>
    </location>
</feature>